<dbReference type="InterPro" id="IPR050172">
    <property type="entry name" value="SsuD_RutA_monooxygenase"/>
</dbReference>
<dbReference type="EMBL" id="BONV01000046">
    <property type="protein sequence ID" value="GIG84021.1"/>
    <property type="molecule type" value="Genomic_DNA"/>
</dbReference>
<dbReference type="InterPro" id="IPR036661">
    <property type="entry name" value="Luciferase-like_sf"/>
</dbReference>
<evidence type="ECO:0000256" key="4">
    <source>
        <dbReference type="ARBA" id="ARBA00023033"/>
    </source>
</evidence>
<dbReference type="PANTHER" id="PTHR42847:SF4">
    <property type="entry name" value="ALKANESULFONATE MONOOXYGENASE-RELATED"/>
    <property type="match status" value="1"/>
</dbReference>
<dbReference type="SUPFAM" id="SSF51679">
    <property type="entry name" value="Bacterial luciferase-like"/>
    <property type="match status" value="1"/>
</dbReference>
<dbReference type="AlphaFoldDB" id="A0A8J3Q006"/>
<dbReference type="InterPro" id="IPR011251">
    <property type="entry name" value="Luciferase-like_dom"/>
</dbReference>
<comment type="caution">
    <text evidence="6">The sequence shown here is derived from an EMBL/GenBank/DDBJ whole genome shotgun (WGS) entry which is preliminary data.</text>
</comment>
<evidence type="ECO:0000313" key="7">
    <source>
        <dbReference type="Proteomes" id="UP000630097"/>
    </source>
</evidence>
<sequence length="298" mass="32350">MKIGFAAPVSGSWATPDNMKRIAAQAEDLGYSGLWTFQRLLHPAENPMAPAYRSVQDPTVVLSFLAGITERIRLGVAIMNLPFYSPALLAKQLATLQIVSGGRLDAGFGLGWLPEEFVASGVSIERRGKRGEEAIELIRRLWTEDLVQHEGEFYEMPPANQDPKPSTLPAILLGGTAPVALRRVGRLAEGWISSSRADLSKIDEQISIVKESAQEAGRDPEALRFIVRGVTKPGKEAGGPLAGPYAKIREDIETLAAKGVTEVFHDLNFNPEFGNPLADPVEAMRRAEEALEELAPSS</sequence>
<proteinExistence type="predicted"/>
<dbReference type="Pfam" id="PF00296">
    <property type="entry name" value="Bac_luciferase"/>
    <property type="match status" value="1"/>
</dbReference>
<evidence type="ECO:0000256" key="3">
    <source>
        <dbReference type="ARBA" id="ARBA00023002"/>
    </source>
</evidence>
<keyword evidence="3" id="KW-0560">Oxidoreductase</keyword>
<evidence type="ECO:0000256" key="2">
    <source>
        <dbReference type="ARBA" id="ARBA00022643"/>
    </source>
</evidence>
<dbReference type="Proteomes" id="UP000630097">
    <property type="component" value="Unassembled WGS sequence"/>
</dbReference>
<organism evidence="6 7">
    <name type="scientific">Planotetraspora kaengkrachanensis</name>
    <dbReference type="NCBI Taxonomy" id="575193"/>
    <lineage>
        <taxon>Bacteria</taxon>
        <taxon>Bacillati</taxon>
        <taxon>Actinomycetota</taxon>
        <taxon>Actinomycetes</taxon>
        <taxon>Streptosporangiales</taxon>
        <taxon>Streptosporangiaceae</taxon>
        <taxon>Planotetraspora</taxon>
    </lineage>
</organism>
<dbReference type="GO" id="GO:0008726">
    <property type="term" value="F:alkanesulfonate monooxygenase activity"/>
    <property type="evidence" value="ECO:0007669"/>
    <property type="project" value="TreeGrafter"/>
</dbReference>
<accession>A0A8J3Q006</accession>
<keyword evidence="4" id="KW-0503">Monooxygenase</keyword>
<gene>
    <name evidence="6" type="ORF">Pka01_71480</name>
</gene>
<evidence type="ECO:0000256" key="1">
    <source>
        <dbReference type="ARBA" id="ARBA00022630"/>
    </source>
</evidence>
<feature type="domain" description="Luciferase-like" evidence="5">
    <location>
        <begin position="12"/>
        <end position="229"/>
    </location>
</feature>
<keyword evidence="2" id="KW-0288">FMN</keyword>
<dbReference type="GO" id="GO:0046306">
    <property type="term" value="P:alkanesulfonate catabolic process"/>
    <property type="evidence" value="ECO:0007669"/>
    <property type="project" value="TreeGrafter"/>
</dbReference>
<protein>
    <submittedName>
        <fullName evidence="6">LLM class F420-dependent oxidoreductase</fullName>
    </submittedName>
</protein>
<keyword evidence="1" id="KW-0285">Flavoprotein</keyword>
<name>A0A8J3Q006_9ACTN</name>
<reference evidence="6 7" key="1">
    <citation type="submission" date="2021-01" db="EMBL/GenBank/DDBJ databases">
        <title>Whole genome shotgun sequence of Planotetraspora kaengkrachanensis NBRC 104272.</title>
        <authorList>
            <person name="Komaki H."/>
            <person name="Tamura T."/>
        </authorList>
    </citation>
    <scope>NUCLEOTIDE SEQUENCE [LARGE SCALE GENOMIC DNA]</scope>
    <source>
        <strain evidence="6 7">NBRC 104272</strain>
    </source>
</reference>
<dbReference type="InterPro" id="IPR019921">
    <property type="entry name" value="Lucif-like_OxRdtase_Rv2161c"/>
</dbReference>
<dbReference type="PANTHER" id="PTHR42847">
    <property type="entry name" value="ALKANESULFONATE MONOOXYGENASE"/>
    <property type="match status" value="1"/>
</dbReference>
<keyword evidence="7" id="KW-1185">Reference proteome</keyword>
<dbReference type="NCBIfam" id="TIGR03619">
    <property type="entry name" value="F420_Rv2161c"/>
    <property type="match status" value="1"/>
</dbReference>
<dbReference type="Gene3D" id="3.20.20.30">
    <property type="entry name" value="Luciferase-like domain"/>
    <property type="match status" value="1"/>
</dbReference>
<evidence type="ECO:0000259" key="5">
    <source>
        <dbReference type="Pfam" id="PF00296"/>
    </source>
</evidence>
<dbReference type="RefSeq" id="WP_203887305.1">
    <property type="nucleotide sequence ID" value="NZ_BAABHH010000030.1"/>
</dbReference>
<evidence type="ECO:0000313" key="6">
    <source>
        <dbReference type="EMBL" id="GIG84021.1"/>
    </source>
</evidence>